<dbReference type="Pfam" id="PF13899">
    <property type="entry name" value="Thioredoxin_7"/>
    <property type="match status" value="1"/>
</dbReference>
<dbReference type="SUPFAM" id="SSF52833">
    <property type="entry name" value="Thioredoxin-like"/>
    <property type="match status" value="1"/>
</dbReference>
<dbReference type="AlphaFoldDB" id="A0A221P607"/>
<dbReference type="Proteomes" id="UP000031501">
    <property type="component" value="Chromosome"/>
</dbReference>
<dbReference type="KEGG" id="splu:LK06_029580"/>
<dbReference type="STRING" id="1355015.LK06_029580"/>
<dbReference type="Gene3D" id="3.40.30.10">
    <property type="entry name" value="Glutaredoxin"/>
    <property type="match status" value="1"/>
</dbReference>
<name>A0A221P607_9ACTN</name>
<reference evidence="4 5" key="1">
    <citation type="submission" date="2017-07" db="EMBL/GenBank/DDBJ databases">
        <title>Genome sequence of Streptomyces pluripotens MUSC 137T.</title>
        <authorList>
            <person name="Ser H.-L."/>
            <person name="Lee L.-H."/>
        </authorList>
    </citation>
    <scope>NUCLEOTIDE SEQUENCE [LARGE SCALE GENOMIC DNA]</scope>
    <source>
        <strain evidence="4 5">MUSC 137</strain>
    </source>
</reference>
<keyword evidence="2" id="KW-0732">Signal</keyword>
<evidence type="ECO:0000256" key="2">
    <source>
        <dbReference type="SAM" id="SignalP"/>
    </source>
</evidence>
<evidence type="ECO:0000313" key="4">
    <source>
        <dbReference type="EMBL" id="ASN27691.1"/>
    </source>
</evidence>
<dbReference type="PROSITE" id="PS51257">
    <property type="entry name" value="PROKAR_LIPOPROTEIN"/>
    <property type="match status" value="1"/>
</dbReference>
<dbReference type="InterPro" id="IPR036249">
    <property type="entry name" value="Thioredoxin-like_sf"/>
</dbReference>
<feature type="chain" id="PRO_5012646116" description="Thioredoxin domain-containing protein" evidence="2">
    <location>
        <begin position="31"/>
        <end position="200"/>
    </location>
</feature>
<gene>
    <name evidence="4" type="ORF">LK07_30775</name>
</gene>
<evidence type="ECO:0000259" key="3">
    <source>
        <dbReference type="PROSITE" id="PS51352"/>
    </source>
</evidence>
<dbReference type="PROSITE" id="PS51352">
    <property type="entry name" value="THIOREDOXIN_2"/>
    <property type="match status" value="1"/>
</dbReference>
<keyword evidence="5" id="KW-1185">Reference proteome</keyword>
<evidence type="ECO:0000313" key="5">
    <source>
        <dbReference type="Proteomes" id="UP000031501"/>
    </source>
</evidence>
<feature type="compositionally biased region" description="Low complexity" evidence="1">
    <location>
        <begin position="26"/>
        <end position="52"/>
    </location>
</feature>
<feature type="region of interest" description="Disordered" evidence="1">
    <location>
        <begin position="26"/>
        <end position="70"/>
    </location>
</feature>
<protein>
    <recommendedName>
        <fullName evidence="3">Thioredoxin domain-containing protein</fullName>
    </recommendedName>
</protein>
<feature type="domain" description="Thioredoxin" evidence="3">
    <location>
        <begin position="61"/>
        <end position="196"/>
    </location>
</feature>
<evidence type="ECO:0000256" key="1">
    <source>
        <dbReference type="SAM" id="MobiDB-lite"/>
    </source>
</evidence>
<feature type="compositionally biased region" description="Polar residues" evidence="1">
    <location>
        <begin position="53"/>
        <end position="68"/>
    </location>
</feature>
<feature type="signal peptide" evidence="2">
    <location>
        <begin position="1"/>
        <end position="30"/>
    </location>
</feature>
<dbReference type="InterPro" id="IPR013766">
    <property type="entry name" value="Thioredoxin_domain"/>
</dbReference>
<proteinExistence type="predicted"/>
<sequence length="200" mass="21094">MRRIRLGMTTAIAAVALTAGCAASSTTAQAPASPATTPSTTAATPSRTALASDSPSSVRTPATGQNIPDSYDAARNAKADIQAALTEAAKDHREVLIDFGANWCPDCRVLDVMFHSPQVEPLLKKDYIVVAVDVGQFNHNLDLASHYVNLRTSGIPALVVLKSNGVLRTTTNDGSFANARSMNPGQVRAFLTHWAPTGHQ</sequence>
<dbReference type="EMBL" id="CP022433">
    <property type="protein sequence ID" value="ASN27691.1"/>
    <property type="molecule type" value="Genomic_DNA"/>
</dbReference>
<accession>A0A221P607</accession>
<organism evidence="4 5">
    <name type="scientific">Streptomyces pluripotens</name>
    <dbReference type="NCBI Taxonomy" id="1355015"/>
    <lineage>
        <taxon>Bacteria</taxon>
        <taxon>Bacillati</taxon>
        <taxon>Actinomycetota</taxon>
        <taxon>Actinomycetes</taxon>
        <taxon>Kitasatosporales</taxon>
        <taxon>Streptomycetaceae</taxon>
        <taxon>Streptomyces</taxon>
    </lineage>
</organism>